<name>A0ABU8DIR0_ERWAP</name>
<sequence length="459" mass="49643">MSYRKKVAMVYLLGFFLDLINMFISTVAYPAIGLAMQASVAQLAWISNGYICGLTLIIPLGAWLTQRVGARRVLLASLVLFVIGTTLSGLARSIEGLIFWRIVQGIGGGLLIPVGQALTWQLYAKHERARLSSAVMLVALLAPAFSPALGGWLIQALNWRWIFFASLPLAIMTLILAFAWLKDGVRAPEEGKLDITGLLMGCAGLFLVLTAMTELADNGEIIRGGTFLLLGIVLLILFTLHNRRVSSPLFSFDLLCDPLMRYSMMVYQCVPGLFMGVSLVSILYLQTSLSLSPAATGALMIPWSIASFFALMITGKTFNHLGPRPLIIAGCLLQAAGIVTLSLVSHGDQYSLLMIAFALMGLGGSLCSSTAQSSAFLNIAAPDIHQASALWNINRQLSFCFGVALLSLLLNLLISHLPSRQAYLWTFYAAALGTVIPALLSVSLNNRSIKMHIKSEEKS</sequence>
<feature type="transmembrane region" description="Helical" evidence="6">
    <location>
        <begin position="73"/>
        <end position="91"/>
    </location>
</feature>
<accession>A0ABU8DIR0</accession>
<dbReference type="SUPFAM" id="SSF103473">
    <property type="entry name" value="MFS general substrate transporter"/>
    <property type="match status" value="1"/>
</dbReference>
<evidence type="ECO:0000256" key="5">
    <source>
        <dbReference type="ARBA" id="ARBA00023136"/>
    </source>
</evidence>
<reference evidence="8 9" key="1">
    <citation type="submission" date="2024-02" db="EMBL/GenBank/DDBJ databases">
        <title>First report Erwinia aphidicola in onion in Chile.</title>
        <authorList>
            <person name="Valenzuela M."/>
            <person name="Pena M."/>
            <person name="Dutta B."/>
        </authorList>
    </citation>
    <scope>NUCLEOTIDE SEQUENCE [LARGE SCALE GENOMIC DNA]</scope>
    <source>
        <strain evidence="8 9">QCJ3A</strain>
    </source>
</reference>
<evidence type="ECO:0000256" key="4">
    <source>
        <dbReference type="ARBA" id="ARBA00022989"/>
    </source>
</evidence>
<dbReference type="InterPro" id="IPR020846">
    <property type="entry name" value="MFS_dom"/>
</dbReference>
<proteinExistence type="predicted"/>
<evidence type="ECO:0000259" key="7">
    <source>
        <dbReference type="PROSITE" id="PS50850"/>
    </source>
</evidence>
<dbReference type="Gene3D" id="1.20.1250.20">
    <property type="entry name" value="MFS general substrate transporter like domains"/>
    <property type="match status" value="1"/>
</dbReference>
<feature type="transmembrane region" description="Helical" evidence="6">
    <location>
        <begin position="350"/>
        <end position="377"/>
    </location>
</feature>
<evidence type="ECO:0000313" key="8">
    <source>
        <dbReference type="EMBL" id="MEI2683401.1"/>
    </source>
</evidence>
<comment type="subcellular location">
    <subcellularLocation>
        <location evidence="1">Endomembrane system</location>
        <topology evidence="1">Multi-pass membrane protein</topology>
    </subcellularLocation>
</comment>
<feature type="transmembrane region" description="Helical" evidence="6">
    <location>
        <begin position="7"/>
        <end position="32"/>
    </location>
</feature>
<dbReference type="EMBL" id="JBANEI010000013">
    <property type="protein sequence ID" value="MEI2683401.1"/>
    <property type="molecule type" value="Genomic_DNA"/>
</dbReference>
<dbReference type="PANTHER" id="PTHR42718:SF9">
    <property type="entry name" value="MAJOR FACILITATOR SUPERFAMILY MULTIDRUG TRANSPORTER MFSC"/>
    <property type="match status" value="1"/>
</dbReference>
<feature type="transmembrane region" description="Helical" evidence="6">
    <location>
        <begin position="291"/>
        <end position="314"/>
    </location>
</feature>
<feature type="transmembrane region" description="Helical" evidence="6">
    <location>
        <begin position="262"/>
        <end position="285"/>
    </location>
</feature>
<dbReference type="Gene3D" id="1.20.1720.10">
    <property type="entry name" value="Multidrug resistance protein D"/>
    <property type="match status" value="1"/>
</dbReference>
<feature type="domain" description="Major facilitator superfamily (MFS) profile" evidence="7">
    <location>
        <begin position="7"/>
        <end position="449"/>
    </location>
</feature>
<keyword evidence="5 6" id="KW-0472">Membrane</keyword>
<feature type="transmembrane region" description="Helical" evidence="6">
    <location>
        <begin position="326"/>
        <end position="344"/>
    </location>
</feature>
<dbReference type="Pfam" id="PF07690">
    <property type="entry name" value="MFS_1"/>
    <property type="match status" value="1"/>
</dbReference>
<feature type="transmembrane region" description="Helical" evidence="6">
    <location>
        <begin position="221"/>
        <end position="241"/>
    </location>
</feature>
<dbReference type="InterPro" id="IPR011701">
    <property type="entry name" value="MFS"/>
</dbReference>
<feature type="transmembrane region" description="Helical" evidence="6">
    <location>
        <begin position="44"/>
        <end position="64"/>
    </location>
</feature>
<dbReference type="InterPro" id="IPR005829">
    <property type="entry name" value="Sugar_transporter_CS"/>
</dbReference>
<feature type="transmembrane region" description="Helical" evidence="6">
    <location>
        <begin position="397"/>
        <end position="417"/>
    </location>
</feature>
<dbReference type="RefSeq" id="WP_336203457.1">
    <property type="nucleotide sequence ID" value="NZ_JBANEI010000013.1"/>
</dbReference>
<keyword evidence="4 6" id="KW-1133">Transmembrane helix</keyword>
<organism evidence="8 9">
    <name type="scientific">Erwinia aphidicola</name>
    <dbReference type="NCBI Taxonomy" id="68334"/>
    <lineage>
        <taxon>Bacteria</taxon>
        <taxon>Pseudomonadati</taxon>
        <taxon>Pseudomonadota</taxon>
        <taxon>Gammaproteobacteria</taxon>
        <taxon>Enterobacterales</taxon>
        <taxon>Erwiniaceae</taxon>
        <taxon>Erwinia</taxon>
    </lineage>
</organism>
<feature type="transmembrane region" description="Helical" evidence="6">
    <location>
        <begin position="193"/>
        <end position="215"/>
    </location>
</feature>
<keyword evidence="2" id="KW-0813">Transport</keyword>
<dbReference type="PROSITE" id="PS00217">
    <property type="entry name" value="SUGAR_TRANSPORT_2"/>
    <property type="match status" value="1"/>
</dbReference>
<evidence type="ECO:0000256" key="2">
    <source>
        <dbReference type="ARBA" id="ARBA00022448"/>
    </source>
</evidence>
<gene>
    <name evidence="8" type="ORF">V8N49_17265</name>
</gene>
<evidence type="ECO:0000256" key="3">
    <source>
        <dbReference type="ARBA" id="ARBA00022692"/>
    </source>
</evidence>
<dbReference type="PROSITE" id="PS50850">
    <property type="entry name" value="MFS"/>
    <property type="match status" value="1"/>
</dbReference>
<dbReference type="PANTHER" id="PTHR42718">
    <property type="entry name" value="MAJOR FACILITATOR SUPERFAMILY MULTIDRUG TRANSPORTER MFSC"/>
    <property type="match status" value="1"/>
</dbReference>
<feature type="transmembrane region" description="Helical" evidence="6">
    <location>
        <begin position="423"/>
        <end position="444"/>
    </location>
</feature>
<feature type="transmembrane region" description="Helical" evidence="6">
    <location>
        <begin position="97"/>
        <end position="123"/>
    </location>
</feature>
<evidence type="ECO:0000256" key="1">
    <source>
        <dbReference type="ARBA" id="ARBA00004127"/>
    </source>
</evidence>
<feature type="transmembrane region" description="Helical" evidence="6">
    <location>
        <begin position="135"/>
        <end position="155"/>
    </location>
</feature>
<dbReference type="Proteomes" id="UP001306592">
    <property type="component" value="Unassembled WGS sequence"/>
</dbReference>
<protein>
    <submittedName>
        <fullName evidence="8">MFS transporter</fullName>
    </submittedName>
</protein>
<feature type="transmembrane region" description="Helical" evidence="6">
    <location>
        <begin position="161"/>
        <end position="181"/>
    </location>
</feature>
<dbReference type="InterPro" id="IPR036259">
    <property type="entry name" value="MFS_trans_sf"/>
</dbReference>
<comment type="caution">
    <text evidence="8">The sequence shown here is derived from an EMBL/GenBank/DDBJ whole genome shotgun (WGS) entry which is preliminary data.</text>
</comment>
<evidence type="ECO:0000313" key="9">
    <source>
        <dbReference type="Proteomes" id="UP001306592"/>
    </source>
</evidence>
<keyword evidence="9" id="KW-1185">Reference proteome</keyword>
<evidence type="ECO:0000256" key="6">
    <source>
        <dbReference type="SAM" id="Phobius"/>
    </source>
</evidence>
<keyword evidence="3 6" id="KW-0812">Transmembrane</keyword>